<evidence type="ECO:0000256" key="1">
    <source>
        <dbReference type="RuleBase" id="RU366054"/>
    </source>
</evidence>
<keyword evidence="3" id="KW-1185">Reference proteome</keyword>
<gene>
    <name evidence="2" type="ORF">RHGRI_024784</name>
</gene>
<dbReference type="InterPro" id="IPR027705">
    <property type="entry name" value="Flotillin_fam"/>
</dbReference>
<comment type="subcellular location">
    <subcellularLocation>
        <location evidence="1">Cell membrane</location>
        <topology evidence="1">Lipid-anchor</topology>
    </subcellularLocation>
    <subcellularLocation>
        <location evidence="1">Membrane</location>
        <location evidence="1">Caveola</location>
    </subcellularLocation>
</comment>
<reference evidence="2" key="1">
    <citation type="submission" date="2020-08" db="EMBL/GenBank/DDBJ databases">
        <title>Plant Genome Project.</title>
        <authorList>
            <person name="Zhang R.-G."/>
        </authorList>
    </citation>
    <scope>NUCLEOTIDE SEQUENCE</scope>
    <source>
        <strain evidence="2">WSP0</strain>
        <tissue evidence="2">Leaf</tissue>
    </source>
</reference>
<evidence type="ECO:0000313" key="3">
    <source>
        <dbReference type="Proteomes" id="UP000823749"/>
    </source>
</evidence>
<comment type="caution">
    <text evidence="2">The sequence shown here is derived from an EMBL/GenBank/DDBJ whole genome shotgun (WGS) entry which is preliminary data.</text>
</comment>
<dbReference type="PANTHER" id="PTHR13806:SF31">
    <property type="entry name" value="FLOTILLIN-LIKE PROTEIN 1-RELATED"/>
    <property type="match status" value="1"/>
</dbReference>
<dbReference type="GO" id="GO:0005901">
    <property type="term" value="C:caveola"/>
    <property type="evidence" value="ECO:0007669"/>
    <property type="project" value="UniProtKB-SubCell"/>
</dbReference>
<dbReference type="AlphaFoldDB" id="A0AAV6J8G3"/>
<name>A0AAV6J8G3_9ERIC</name>
<dbReference type="PANTHER" id="PTHR13806">
    <property type="entry name" value="FLOTILLIN-RELATED"/>
    <property type="match status" value="1"/>
</dbReference>
<evidence type="ECO:0000313" key="2">
    <source>
        <dbReference type="EMBL" id="KAG5537466.1"/>
    </source>
</evidence>
<keyword evidence="1" id="KW-1003">Cell membrane</keyword>
<protein>
    <recommendedName>
        <fullName evidence="1">Flotillin-like</fullName>
    </recommendedName>
</protein>
<comment type="similarity">
    <text evidence="1">Belongs to the band 7/mec-2 family. Flotillin subfamily.</text>
</comment>
<dbReference type="Proteomes" id="UP000823749">
    <property type="component" value="Chromosome 8"/>
</dbReference>
<dbReference type="EMBL" id="JACTNZ010000008">
    <property type="protein sequence ID" value="KAG5537466.1"/>
    <property type="molecule type" value="Genomic_DNA"/>
</dbReference>
<keyword evidence="1" id="KW-0472">Membrane</keyword>
<sequence length="296" mass="33115">MFETPNYVAKDGTKITITRRSRKFIAESQNTTTSTSTGWKLYEYCLVKTQDTLIVMSATPEEIEKMGKEMHMEEVPNIGTEFGMYLQKDQAEAALTETEIAVPKGQVPKDKVQEANWELYKKQKEAEAVLFKQQKEAEAKKATADAAFYTQKQVADGALYAKQKEAEGIISIAEAQGLYLKCLLKEVNGNYAALRDYMMINNGVFQEIAKINAEAVKGLQPKISVWSGANGGGESGAVSGMNDNTLKSFSFGMQIDENLSENRKYGKQRWCREKCLQVMLHMRHNSTDYVPAPSVL</sequence>
<organism evidence="2 3">
    <name type="scientific">Rhododendron griersonianum</name>
    <dbReference type="NCBI Taxonomy" id="479676"/>
    <lineage>
        <taxon>Eukaryota</taxon>
        <taxon>Viridiplantae</taxon>
        <taxon>Streptophyta</taxon>
        <taxon>Embryophyta</taxon>
        <taxon>Tracheophyta</taxon>
        <taxon>Spermatophyta</taxon>
        <taxon>Magnoliopsida</taxon>
        <taxon>eudicotyledons</taxon>
        <taxon>Gunneridae</taxon>
        <taxon>Pentapetalae</taxon>
        <taxon>asterids</taxon>
        <taxon>Ericales</taxon>
        <taxon>Ericaceae</taxon>
        <taxon>Ericoideae</taxon>
        <taxon>Rhodoreae</taxon>
        <taxon>Rhododendron</taxon>
    </lineage>
</organism>
<accession>A0AAV6J8G3</accession>
<proteinExistence type="inferred from homology"/>